<comment type="caution">
    <text evidence="3">The sequence shown here is derived from an EMBL/GenBank/DDBJ whole genome shotgun (WGS) entry which is preliminary data.</text>
</comment>
<dbReference type="Gene3D" id="3.90.1200.10">
    <property type="match status" value="1"/>
</dbReference>
<feature type="domain" description="Aminoglycoside phosphotransferase" evidence="2">
    <location>
        <begin position="111"/>
        <end position="333"/>
    </location>
</feature>
<gene>
    <name evidence="3" type="ORF">HOO65_090338</name>
</gene>
<protein>
    <recommendedName>
        <fullName evidence="2">Aminoglycoside phosphotransferase domain-containing protein</fullName>
    </recommendedName>
</protein>
<dbReference type="SUPFAM" id="SSF56112">
    <property type="entry name" value="Protein kinase-like (PK-like)"/>
    <property type="match status" value="1"/>
</dbReference>
<feature type="region of interest" description="Disordered" evidence="1">
    <location>
        <begin position="1"/>
        <end position="35"/>
    </location>
</feature>
<sequence length="472" mass="52335">MESNHSEGEPLCASTDQGCAPASPSPLPSKHIHDIPGSGRTFSDHQWTYFSSLQQGPLHSRAEAFLVSVDWVALGKYAAMKRMGIDCSLLPDIGLGYNHMVRIIEFTDGVRWVAQLKLPDLDGHYSPEDALKTKIDCEFHTISLLRQRAQLPIPEIHAYEAQSDCSVNAPFMLMDCIEGNVGMDLGMEVPRQYNQSFLSGLAKIHFQLSTIQLLQIGTIVSLNPDGTFKQGPIPGLGGPFNTATEFFQAWAAKAKFGLTEERLRKASGPYAAEIVSSVSSFPESLRQLASRLSVLDSGPFPLCHGDFGHNNIIVDDAYQILSVIDWETAFAGPWEIFGDFPLTLTAVPPAMDAPWNYNEDGSPKDNDLIQKFADQEYYIAAVVQEEDRNGEETHCLSERLKDTQRQQLVTAMRLYQTGKAGCTKNLRWARKVMAQLFEGPIDDDPISPNNISIHDPFKTSHSEPAFIFPDTQ</sequence>
<reference evidence="3 4" key="1">
    <citation type="submission" date="2020-05" db="EMBL/GenBank/DDBJ databases">
        <title>Ceratocystis lukuohia genome.</title>
        <authorList>
            <person name="Harrington T.C."/>
            <person name="Kim K."/>
            <person name="Mayers C.G."/>
        </authorList>
    </citation>
    <scope>NUCLEOTIDE SEQUENCE [LARGE SCALE GENOMIC DNA]</scope>
    <source>
        <strain evidence="3 4">C4212</strain>
    </source>
</reference>
<evidence type="ECO:0000259" key="2">
    <source>
        <dbReference type="Pfam" id="PF01636"/>
    </source>
</evidence>
<dbReference type="EMBL" id="JABSNW010000009">
    <property type="protein sequence ID" value="KAL2885043.1"/>
    <property type="molecule type" value="Genomic_DNA"/>
</dbReference>
<dbReference type="GeneID" id="98121562"/>
<dbReference type="Pfam" id="PF01636">
    <property type="entry name" value="APH"/>
    <property type="match status" value="1"/>
</dbReference>
<dbReference type="RefSeq" id="XP_070856224.1">
    <property type="nucleotide sequence ID" value="XM_071004470.1"/>
</dbReference>
<dbReference type="InterPro" id="IPR051678">
    <property type="entry name" value="AGP_Transferase"/>
</dbReference>
<evidence type="ECO:0000313" key="3">
    <source>
        <dbReference type="EMBL" id="KAL2885043.1"/>
    </source>
</evidence>
<dbReference type="PANTHER" id="PTHR21310:SF15">
    <property type="entry name" value="AMINOGLYCOSIDE PHOSPHOTRANSFERASE DOMAIN-CONTAINING PROTEIN"/>
    <property type="match status" value="1"/>
</dbReference>
<evidence type="ECO:0000256" key="1">
    <source>
        <dbReference type="SAM" id="MobiDB-lite"/>
    </source>
</evidence>
<organism evidence="3 4">
    <name type="scientific">Ceratocystis lukuohia</name>
    <dbReference type="NCBI Taxonomy" id="2019550"/>
    <lineage>
        <taxon>Eukaryota</taxon>
        <taxon>Fungi</taxon>
        <taxon>Dikarya</taxon>
        <taxon>Ascomycota</taxon>
        <taxon>Pezizomycotina</taxon>
        <taxon>Sordariomycetes</taxon>
        <taxon>Hypocreomycetidae</taxon>
        <taxon>Microascales</taxon>
        <taxon>Ceratocystidaceae</taxon>
        <taxon>Ceratocystis</taxon>
    </lineage>
</organism>
<proteinExistence type="predicted"/>
<name>A0ABR4M9U2_9PEZI</name>
<dbReference type="InterPro" id="IPR011009">
    <property type="entry name" value="Kinase-like_dom_sf"/>
</dbReference>
<dbReference type="Proteomes" id="UP001610728">
    <property type="component" value="Unassembled WGS sequence"/>
</dbReference>
<evidence type="ECO:0000313" key="4">
    <source>
        <dbReference type="Proteomes" id="UP001610728"/>
    </source>
</evidence>
<dbReference type="InterPro" id="IPR002575">
    <property type="entry name" value="Aminoglycoside_PTrfase"/>
</dbReference>
<keyword evidence="4" id="KW-1185">Reference proteome</keyword>
<accession>A0ABR4M9U2</accession>
<dbReference type="PANTHER" id="PTHR21310">
    <property type="entry name" value="AMINOGLYCOSIDE PHOSPHOTRANSFERASE-RELATED-RELATED"/>
    <property type="match status" value="1"/>
</dbReference>